<proteinExistence type="predicted"/>
<evidence type="ECO:0000259" key="2">
    <source>
        <dbReference type="Pfam" id="PF08241"/>
    </source>
</evidence>
<accession>A0A9X1MPU4</accession>
<keyword evidence="3" id="KW-0808">Transferase</keyword>
<feature type="region of interest" description="Disordered" evidence="1">
    <location>
        <begin position="1"/>
        <end position="28"/>
    </location>
</feature>
<feature type="domain" description="Methyltransferase type 11" evidence="2">
    <location>
        <begin position="64"/>
        <end position="159"/>
    </location>
</feature>
<dbReference type="Proteomes" id="UP001139103">
    <property type="component" value="Unassembled WGS sequence"/>
</dbReference>
<comment type="caution">
    <text evidence="3">The sequence shown here is derived from an EMBL/GenBank/DDBJ whole genome shotgun (WGS) entry which is preliminary data.</text>
</comment>
<feature type="compositionally biased region" description="Basic and acidic residues" evidence="1">
    <location>
        <begin position="14"/>
        <end position="28"/>
    </location>
</feature>
<gene>
    <name evidence="3" type="ORF">LOC68_15665</name>
</gene>
<dbReference type="InterPro" id="IPR029063">
    <property type="entry name" value="SAM-dependent_MTases_sf"/>
</dbReference>
<sequence>MSTDDNPSESHGQALDHNRAAWDRKVHQRDRFARPAKDEDFRDPLTLVDRWGWLGGSVVGKRILCLGAGGGRQGPLYAAAGAIVTVVDISPAQLELDRQVAAERRLTLTTVEASMDDLSMLGTADFDVVIHPVSTCYVPDLRPVYAEVSRLLTDGGTYISQHKTPTSLQTDIRRSAGGYELIEPYYRRGPLPPVAGSRHREEGTLEYLHRWEELIGLMCRSGFVIEDLVEPLHAKDDAEADSFADRSRYVAPYVRIKARRVGQNAKQESRGAIWLPGS</sequence>
<dbReference type="InterPro" id="IPR013216">
    <property type="entry name" value="Methyltransf_11"/>
</dbReference>
<organism evidence="3 4">
    <name type="scientific">Blastopirellula sediminis</name>
    <dbReference type="NCBI Taxonomy" id="2894196"/>
    <lineage>
        <taxon>Bacteria</taxon>
        <taxon>Pseudomonadati</taxon>
        <taxon>Planctomycetota</taxon>
        <taxon>Planctomycetia</taxon>
        <taxon>Pirellulales</taxon>
        <taxon>Pirellulaceae</taxon>
        <taxon>Blastopirellula</taxon>
    </lineage>
</organism>
<keyword evidence="4" id="KW-1185">Reference proteome</keyword>
<name>A0A9X1MPU4_9BACT</name>
<dbReference type="AlphaFoldDB" id="A0A9X1MPU4"/>
<protein>
    <submittedName>
        <fullName evidence="3">Class I SAM-dependent methyltransferase</fullName>
    </submittedName>
</protein>
<dbReference type="Pfam" id="PF08241">
    <property type="entry name" value="Methyltransf_11"/>
    <property type="match status" value="1"/>
</dbReference>
<evidence type="ECO:0000313" key="3">
    <source>
        <dbReference type="EMBL" id="MCC9629827.1"/>
    </source>
</evidence>
<evidence type="ECO:0000256" key="1">
    <source>
        <dbReference type="SAM" id="MobiDB-lite"/>
    </source>
</evidence>
<dbReference type="CDD" id="cd02440">
    <property type="entry name" value="AdoMet_MTases"/>
    <property type="match status" value="1"/>
</dbReference>
<dbReference type="SUPFAM" id="SSF53335">
    <property type="entry name" value="S-adenosyl-L-methionine-dependent methyltransferases"/>
    <property type="match status" value="1"/>
</dbReference>
<dbReference type="RefSeq" id="WP_230220432.1">
    <property type="nucleotide sequence ID" value="NZ_JAJKFT010000010.1"/>
</dbReference>
<dbReference type="GO" id="GO:0008757">
    <property type="term" value="F:S-adenosylmethionine-dependent methyltransferase activity"/>
    <property type="evidence" value="ECO:0007669"/>
    <property type="project" value="InterPro"/>
</dbReference>
<keyword evidence="3" id="KW-0489">Methyltransferase</keyword>
<reference evidence="3" key="1">
    <citation type="submission" date="2021-11" db="EMBL/GenBank/DDBJ databases">
        <title>Genome sequence.</title>
        <authorList>
            <person name="Sun Q."/>
        </authorList>
    </citation>
    <scope>NUCLEOTIDE SEQUENCE</scope>
    <source>
        <strain evidence="3">JC732</strain>
    </source>
</reference>
<dbReference type="GO" id="GO:0032259">
    <property type="term" value="P:methylation"/>
    <property type="evidence" value="ECO:0007669"/>
    <property type="project" value="UniProtKB-KW"/>
</dbReference>
<dbReference type="EMBL" id="JAJKFT010000010">
    <property type="protein sequence ID" value="MCC9629827.1"/>
    <property type="molecule type" value="Genomic_DNA"/>
</dbReference>
<dbReference type="Gene3D" id="3.40.50.150">
    <property type="entry name" value="Vaccinia Virus protein VP39"/>
    <property type="match status" value="1"/>
</dbReference>
<feature type="compositionally biased region" description="Polar residues" evidence="1">
    <location>
        <begin position="1"/>
        <end position="11"/>
    </location>
</feature>
<evidence type="ECO:0000313" key="4">
    <source>
        <dbReference type="Proteomes" id="UP001139103"/>
    </source>
</evidence>